<evidence type="ECO:0000313" key="2">
    <source>
        <dbReference type="EMBL" id="KWZ43433.1"/>
    </source>
</evidence>
<proteinExistence type="predicted"/>
<accession>A0ABR5TEK1</accession>
<comment type="caution">
    <text evidence="2">The sequence shown here is derived from an EMBL/GenBank/DDBJ whole genome shotgun (WGS) entry which is preliminary data.</text>
</comment>
<organism evidence="2 3">
    <name type="scientific">Burkholderia savannae</name>
    <dbReference type="NCBI Taxonomy" id="1637837"/>
    <lineage>
        <taxon>Bacteria</taxon>
        <taxon>Pseudomonadati</taxon>
        <taxon>Pseudomonadota</taxon>
        <taxon>Betaproteobacteria</taxon>
        <taxon>Burkholderiales</taxon>
        <taxon>Burkholderiaceae</taxon>
        <taxon>Burkholderia</taxon>
        <taxon>pseudomallei group</taxon>
    </lineage>
</organism>
<keyword evidence="3" id="KW-1185">Reference proteome</keyword>
<dbReference type="RefSeq" id="WP_038708138.1">
    <property type="nucleotide sequence ID" value="NZ_LNJQ01000001.1"/>
</dbReference>
<feature type="signal peptide" evidence="1">
    <location>
        <begin position="1"/>
        <end position="22"/>
    </location>
</feature>
<feature type="chain" id="PRO_5046226812" evidence="1">
    <location>
        <begin position="23"/>
        <end position="126"/>
    </location>
</feature>
<gene>
    <name evidence="2" type="ORF">WS72_11555</name>
</gene>
<dbReference type="EMBL" id="LNJQ01000001">
    <property type="protein sequence ID" value="KWZ43433.1"/>
    <property type="molecule type" value="Genomic_DNA"/>
</dbReference>
<sequence>MRPNVRAAIVMTAALFVSHNAASDEAQRTASKAELAAIIAKIKSVAKDPDSVRVRNVVAHQGDNGLFRFCGELNAKNSYGGYTGFQPFSAFAAKNGARVAYVGVVGIDNPELAAAACERDGLTLPN</sequence>
<protein>
    <submittedName>
        <fullName evidence="2">Uncharacterized protein</fullName>
    </submittedName>
</protein>
<evidence type="ECO:0000313" key="3">
    <source>
        <dbReference type="Proteomes" id="UP000070255"/>
    </source>
</evidence>
<evidence type="ECO:0000256" key="1">
    <source>
        <dbReference type="SAM" id="SignalP"/>
    </source>
</evidence>
<dbReference type="Proteomes" id="UP000070255">
    <property type="component" value="Unassembled WGS sequence"/>
</dbReference>
<keyword evidence="1" id="KW-0732">Signal</keyword>
<name>A0ABR5TEK1_9BURK</name>
<reference evidence="2 3" key="1">
    <citation type="submission" date="2015-11" db="EMBL/GenBank/DDBJ databases">
        <authorList>
            <person name="Sahl J."/>
            <person name="Wagner D."/>
            <person name="Keim P."/>
        </authorList>
    </citation>
    <scope>NUCLEOTIDE SEQUENCE [LARGE SCALE GENOMIC DNA]</scope>
    <source>
        <strain evidence="2 3">BDU18</strain>
    </source>
</reference>